<evidence type="ECO:0000259" key="1">
    <source>
        <dbReference type="Pfam" id="PF06742"/>
    </source>
</evidence>
<dbReference type="Pfam" id="PF06863">
    <property type="entry name" value="DUF1254"/>
    <property type="match status" value="1"/>
</dbReference>
<organism evidence="3 4">
    <name type="scientific">Gilvimarinus gilvus</name>
    <dbReference type="NCBI Taxonomy" id="3058038"/>
    <lineage>
        <taxon>Bacteria</taxon>
        <taxon>Pseudomonadati</taxon>
        <taxon>Pseudomonadota</taxon>
        <taxon>Gammaproteobacteria</taxon>
        <taxon>Cellvibrionales</taxon>
        <taxon>Cellvibrionaceae</taxon>
        <taxon>Gilvimarinus</taxon>
    </lineage>
</organism>
<dbReference type="Proteomes" id="UP001273505">
    <property type="component" value="Unassembled WGS sequence"/>
</dbReference>
<feature type="domain" description="DUF1254" evidence="2">
    <location>
        <begin position="131"/>
        <end position="238"/>
    </location>
</feature>
<proteinExistence type="predicted"/>
<dbReference type="Gene3D" id="2.60.120.600">
    <property type="entry name" value="Domain of unknown function DUF1214, C-terminal domain"/>
    <property type="match status" value="1"/>
</dbReference>
<name>A0ABU4S142_9GAMM</name>
<dbReference type="InterPro" id="IPR037050">
    <property type="entry name" value="DUF1254_sf"/>
</dbReference>
<dbReference type="EMBL" id="JAXAFO010000020">
    <property type="protein sequence ID" value="MDX6850187.1"/>
    <property type="molecule type" value="Genomic_DNA"/>
</dbReference>
<dbReference type="InterPro" id="IPR010621">
    <property type="entry name" value="DUF1214"/>
</dbReference>
<evidence type="ECO:0000259" key="2">
    <source>
        <dbReference type="Pfam" id="PF06863"/>
    </source>
</evidence>
<keyword evidence="4" id="KW-1185">Reference proteome</keyword>
<dbReference type="SUPFAM" id="SSF160935">
    <property type="entry name" value="VPA0735-like"/>
    <property type="match status" value="1"/>
</dbReference>
<gene>
    <name evidence="3" type="ORF">SCD92_12510</name>
</gene>
<comment type="caution">
    <text evidence="3">The sequence shown here is derived from an EMBL/GenBank/DDBJ whole genome shotgun (WGS) entry which is preliminary data.</text>
</comment>
<dbReference type="InterPro" id="IPR010679">
    <property type="entry name" value="DUF1254"/>
</dbReference>
<evidence type="ECO:0000313" key="3">
    <source>
        <dbReference type="EMBL" id="MDX6850187.1"/>
    </source>
</evidence>
<dbReference type="InterPro" id="IPR037049">
    <property type="entry name" value="DUF1214_C_sf"/>
</dbReference>
<dbReference type="Gene3D" id="2.60.40.1610">
    <property type="entry name" value="Domain of unknown function DUF1254"/>
    <property type="match status" value="1"/>
</dbReference>
<accession>A0ABU4S142</accession>
<sequence>MARNNPSPSKAINRSCFTSRVLFGATLAASLYASVACSNTLKKDNSVPLANATLHGDEVIDTPIGEIKLTDTYFDEEASQRLYDEMDFQRASQSYIWAHPMVSVVTQQKRLEEAYGLTSEHDIVVLKSLKEKRGIVTGNLTVPYMFGYVDLKDGPVVFDYPAGATASGFVDVWQRTVTDIGQTGPEKAQGGTFVIVGPEDDISEYEKPDTYTFQSVSNFLVIALRILDPDPAYMKKFKSEFKMGRLGSDLKPFNYIEDKNIEWSGTAPRGLAYWQRLSEIINHEPIRVIDKAWTAMLEPLGIEKGKPFNPTERQRKILLEGAAMGELMARNIQITPRYTQPWWAGTSWYKSYDFNVPQETETKVQLDERTTWFYEAVYSSKGMVNPPVGAGQVYMTTKRDSKGNLLRADKTYKLTVPADVPVKQFWSVTLYSENTRRPYDNGGTELKDVTLGSRSEQLQYNDDGSVDLYIGAKAPDGMESNYLKTVGDDGWFVYFRLYAPLEPFFDKSFELPDFQLVD</sequence>
<feature type="domain" description="DUF1214" evidence="1">
    <location>
        <begin position="392"/>
        <end position="501"/>
    </location>
</feature>
<dbReference type="Gene3D" id="1.10.3360.10">
    <property type="entry name" value="VPA0735-like domain"/>
    <property type="match status" value="1"/>
</dbReference>
<dbReference type="PANTHER" id="PTHR36509:SF3">
    <property type="entry name" value="SIGNAL PEPTIDE PROTEIN"/>
    <property type="match status" value="1"/>
</dbReference>
<reference evidence="3 4" key="1">
    <citation type="submission" date="2023-11" db="EMBL/GenBank/DDBJ databases">
        <title>Gilvimarinus fulvus sp. nov., isolated from the surface of Kelp.</title>
        <authorList>
            <person name="Sun Y.Y."/>
            <person name="Gong Y."/>
            <person name="Du Z.J."/>
        </authorList>
    </citation>
    <scope>NUCLEOTIDE SEQUENCE [LARGE SCALE GENOMIC DNA]</scope>
    <source>
        <strain evidence="3 4">SDUM040013</strain>
    </source>
</reference>
<evidence type="ECO:0000313" key="4">
    <source>
        <dbReference type="Proteomes" id="UP001273505"/>
    </source>
</evidence>
<protein>
    <submittedName>
        <fullName evidence="3">DUF1254 domain-containing protein</fullName>
    </submittedName>
</protein>
<dbReference type="PANTHER" id="PTHR36509">
    <property type="entry name" value="BLL3101 PROTEIN"/>
    <property type="match status" value="1"/>
</dbReference>
<dbReference type="RefSeq" id="WP_302723721.1">
    <property type="nucleotide sequence ID" value="NZ_JAULRU010000692.1"/>
</dbReference>
<dbReference type="Pfam" id="PF06742">
    <property type="entry name" value="DUF1214"/>
    <property type="match status" value="1"/>
</dbReference>